<feature type="region of interest" description="Disordered" evidence="1">
    <location>
        <begin position="187"/>
        <end position="221"/>
    </location>
</feature>
<keyword evidence="3" id="KW-1185">Reference proteome</keyword>
<feature type="region of interest" description="Disordered" evidence="1">
    <location>
        <begin position="1"/>
        <end position="23"/>
    </location>
</feature>
<dbReference type="Proteomes" id="UP000053105">
    <property type="component" value="Unassembled WGS sequence"/>
</dbReference>
<proteinExistence type="predicted"/>
<protein>
    <submittedName>
        <fullName evidence="2">Uncharacterized protein</fullName>
    </submittedName>
</protein>
<evidence type="ECO:0000313" key="2">
    <source>
        <dbReference type="EMBL" id="KOX73917.1"/>
    </source>
</evidence>
<dbReference type="AlphaFoldDB" id="A0A0M8ZZ74"/>
<dbReference type="EMBL" id="KQ435794">
    <property type="protein sequence ID" value="KOX73917.1"/>
    <property type="molecule type" value="Genomic_DNA"/>
</dbReference>
<accession>A0A0M8ZZ74</accession>
<reference evidence="2 3" key="1">
    <citation type="submission" date="2015-07" db="EMBL/GenBank/DDBJ databases">
        <title>The genome of Melipona quadrifasciata.</title>
        <authorList>
            <person name="Pan H."/>
            <person name="Kapheim K."/>
        </authorList>
    </citation>
    <scope>NUCLEOTIDE SEQUENCE [LARGE SCALE GENOMIC DNA]</scope>
    <source>
        <strain evidence="2">0111107301</strain>
        <tissue evidence="2">Whole body</tissue>
    </source>
</reference>
<evidence type="ECO:0000256" key="1">
    <source>
        <dbReference type="SAM" id="MobiDB-lite"/>
    </source>
</evidence>
<evidence type="ECO:0000313" key="3">
    <source>
        <dbReference type="Proteomes" id="UP000053105"/>
    </source>
</evidence>
<sequence length="243" mass="26743">MLLGSPHGGSGNGGNSEFHPGDSFNVSTSNLKGDLSQGSVDNNSVETSPNTLKFHEYCNETTTIAIIPCEIWYRSKIVNIQQLQDNHNRLHHLVHRTDWVRFKQIRLACPLRDSHTSAGETILCTPSVPAAITVREYGNGGSLWALAARRKRHRFPLEETETLGPPVLIAPTTSDYIPPLSTYSPVTPPLGTSRAVQNPATKPERAGLVRQQSTTRSTESCNTTRIELVIRYISPTHQKSIAP</sequence>
<organism evidence="2 3">
    <name type="scientific">Melipona quadrifasciata</name>
    <dbReference type="NCBI Taxonomy" id="166423"/>
    <lineage>
        <taxon>Eukaryota</taxon>
        <taxon>Metazoa</taxon>
        <taxon>Ecdysozoa</taxon>
        <taxon>Arthropoda</taxon>
        <taxon>Hexapoda</taxon>
        <taxon>Insecta</taxon>
        <taxon>Pterygota</taxon>
        <taxon>Neoptera</taxon>
        <taxon>Endopterygota</taxon>
        <taxon>Hymenoptera</taxon>
        <taxon>Apocrita</taxon>
        <taxon>Aculeata</taxon>
        <taxon>Apoidea</taxon>
        <taxon>Anthophila</taxon>
        <taxon>Apidae</taxon>
        <taxon>Melipona</taxon>
    </lineage>
</organism>
<feature type="compositionally biased region" description="Polar residues" evidence="1">
    <location>
        <begin position="210"/>
        <end position="221"/>
    </location>
</feature>
<gene>
    <name evidence="2" type="ORF">WN51_13995</name>
</gene>
<feature type="compositionally biased region" description="Gly residues" evidence="1">
    <location>
        <begin position="1"/>
        <end position="14"/>
    </location>
</feature>
<name>A0A0M8ZZ74_9HYME</name>